<dbReference type="SUPFAM" id="SSF55874">
    <property type="entry name" value="ATPase domain of HSP90 chaperone/DNA topoisomerase II/histidine kinase"/>
    <property type="match status" value="1"/>
</dbReference>
<evidence type="ECO:0000256" key="6">
    <source>
        <dbReference type="SAM" id="Coils"/>
    </source>
</evidence>
<feature type="coiled-coil region" evidence="6">
    <location>
        <begin position="142"/>
        <end position="176"/>
    </location>
</feature>
<dbReference type="PRINTS" id="PR00344">
    <property type="entry name" value="BCTRLSENSOR"/>
</dbReference>
<evidence type="ECO:0000256" key="2">
    <source>
        <dbReference type="ARBA" id="ARBA00012438"/>
    </source>
</evidence>
<dbReference type="InterPro" id="IPR005467">
    <property type="entry name" value="His_kinase_dom"/>
</dbReference>
<evidence type="ECO:0000313" key="10">
    <source>
        <dbReference type="Proteomes" id="UP000786387"/>
    </source>
</evidence>
<evidence type="ECO:0000256" key="3">
    <source>
        <dbReference type="ARBA" id="ARBA00022553"/>
    </source>
</evidence>
<dbReference type="PANTHER" id="PTHR43065">
    <property type="entry name" value="SENSOR HISTIDINE KINASE"/>
    <property type="match status" value="1"/>
</dbReference>
<organism evidence="9 10">
    <name type="scientific">Stutzerimonas azotifigens</name>
    <dbReference type="NCBI Taxonomy" id="291995"/>
    <lineage>
        <taxon>Bacteria</taxon>
        <taxon>Pseudomonadati</taxon>
        <taxon>Pseudomonadota</taxon>
        <taxon>Gammaproteobacteria</taxon>
        <taxon>Pseudomonadales</taxon>
        <taxon>Pseudomonadaceae</taxon>
        <taxon>Stutzerimonas</taxon>
    </lineage>
</organism>
<dbReference type="EC" id="2.7.13.3" evidence="2"/>
<dbReference type="SUPFAM" id="SSF55785">
    <property type="entry name" value="PYP-like sensor domain (PAS domain)"/>
    <property type="match status" value="1"/>
</dbReference>
<dbReference type="InterPro" id="IPR001789">
    <property type="entry name" value="Sig_transdc_resp-reg_receiver"/>
</dbReference>
<dbReference type="RefSeq" id="WP_181072623.1">
    <property type="nucleotide sequence ID" value="NZ_JAAMRF010000011.1"/>
</dbReference>
<dbReference type="SMART" id="SM00387">
    <property type="entry name" value="HATPase_c"/>
    <property type="match status" value="1"/>
</dbReference>
<dbReference type="InterPro" id="IPR000014">
    <property type="entry name" value="PAS"/>
</dbReference>
<dbReference type="InterPro" id="IPR035965">
    <property type="entry name" value="PAS-like_dom_sf"/>
</dbReference>
<dbReference type="EMBL" id="JAAMRF010000011">
    <property type="protein sequence ID" value="MBA1275528.1"/>
    <property type="molecule type" value="Genomic_DNA"/>
</dbReference>
<dbReference type="SMART" id="SM00091">
    <property type="entry name" value="PAS"/>
    <property type="match status" value="1"/>
</dbReference>
<dbReference type="Gene3D" id="3.40.50.2300">
    <property type="match status" value="1"/>
</dbReference>
<dbReference type="Gene3D" id="1.10.287.130">
    <property type="match status" value="1"/>
</dbReference>
<accession>A0ABR5Z5N4</accession>
<feature type="modified residue" description="4-aspartylphosphate" evidence="5">
    <location>
        <position position="486"/>
    </location>
</feature>
<dbReference type="SMART" id="SM00448">
    <property type="entry name" value="REC"/>
    <property type="match status" value="1"/>
</dbReference>
<dbReference type="Gene3D" id="3.30.450.20">
    <property type="entry name" value="PAS domain"/>
    <property type="match status" value="1"/>
</dbReference>
<dbReference type="InterPro" id="IPR036890">
    <property type="entry name" value="HATPase_C_sf"/>
</dbReference>
<dbReference type="InterPro" id="IPR003661">
    <property type="entry name" value="HisK_dim/P_dom"/>
</dbReference>
<feature type="domain" description="Histidine kinase" evidence="7">
    <location>
        <begin position="185"/>
        <end position="407"/>
    </location>
</feature>
<dbReference type="PROSITE" id="PS50110">
    <property type="entry name" value="RESPONSE_REGULATORY"/>
    <property type="match status" value="1"/>
</dbReference>
<comment type="catalytic activity">
    <reaction evidence="1">
        <text>ATP + protein L-histidine = ADP + protein N-phospho-L-histidine.</text>
        <dbReference type="EC" id="2.7.13.3"/>
    </reaction>
</comment>
<keyword evidence="3 5" id="KW-0597">Phosphoprotein</keyword>
<reference evidence="9 10" key="1">
    <citation type="submission" date="2020-02" db="EMBL/GenBank/DDBJ databases">
        <title>Synteny-based analysis reveals conserved mechanism for high triclosan tolerance in Pseudomonas, as well as instances of horizontal transfer.</title>
        <authorList>
            <person name="Mcfarland A.G."/>
            <person name="Bertucci H.K."/>
            <person name="Litmann E."/>
            <person name="Shen J."/>
            <person name="Huttenhower C."/>
            <person name="Hartmann E.M."/>
        </authorList>
    </citation>
    <scope>NUCLEOTIDE SEQUENCE [LARGE SCALE GENOMIC DNA]</scope>
    <source>
        <strain evidence="9 10">115A1</strain>
    </source>
</reference>
<dbReference type="Pfam" id="PF00072">
    <property type="entry name" value="Response_reg"/>
    <property type="match status" value="1"/>
</dbReference>
<dbReference type="InterPro" id="IPR036097">
    <property type="entry name" value="HisK_dim/P_sf"/>
</dbReference>
<dbReference type="InterPro" id="IPR011006">
    <property type="entry name" value="CheY-like_superfamily"/>
</dbReference>
<dbReference type="PROSITE" id="PS50109">
    <property type="entry name" value="HIS_KIN"/>
    <property type="match status" value="1"/>
</dbReference>
<name>A0ABR5Z5N4_9GAMM</name>
<evidence type="ECO:0000313" key="9">
    <source>
        <dbReference type="EMBL" id="MBA1275528.1"/>
    </source>
</evidence>
<keyword evidence="4" id="KW-0808">Transferase</keyword>
<evidence type="ECO:0000256" key="5">
    <source>
        <dbReference type="PROSITE-ProRule" id="PRU00169"/>
    </source>
</evidence>
<dbReference type="Proteomes" id="UP000786387">
    <property type="component" value="Unassembled WGS sequence"/>
</dbReference>
<proteinExistence type="predicted"/>
<evidence type="ECO:0000256" key="1">
    <source>
        <dbReference type="ARBA" id="ARBA00000085"/>
    </source>
</evidence>
<evidence type="ECO:0000256" key="4">
    <source>
        <dbReference type="ARBA" id="ARBA00022777"/>
    </source>
</evidence>
<keyword evidence="10" id="KW-1185">Reference proteome</keyword>
<dbReference type="InterPro" id="IPR004358">
    <property type="entry name" value="Sig_transdc_His_kin-like_C"/>
</dbReference>
<dbReference type="SUPFAM" id="SSF52172">
    <property type="entry name" value="CheY-like"/>
    <property type="match status" value="1"/>
</dbReference>
<evidence type="ECO:0000259" key="7">
    <source>
        <dbReference type="PROSITE" id="PS50109"/>
    </source>
</evidence>
<dbReference type="Gene3D" id="3.30.565.10">
    <property type="entry name" value="Histidine kinase-like ATPase, C-terminal domain"/>
    <property type="match status" value="1"/>
</dbReference>
<comment type="caution">
    <text evidence="9">The sequence shown here is derived from an EMBL/GenBank/DDBJ whole genome shotgun (WGS) entry which is preliminary data.</text>
</comment>
<dbReference type="SUPFAM" id="SSF47384">
    <property type="entry name" value="Homodimeric domain of signal transducing histidine kinase"/>
    <property type="match status" value="1"/>
</dbReference>
<dbReference type="CDD" id="cd00130">
    <property type="entry name" value="PAS"/>
    <property type="match status" value="1"/>
</dbReference>
<protein>
    <recommendedName>
        <fullName evidence="2">histidine kinase</fullName>
        <ecNumber evidence="2">2.7.13.3</ecNumber>
    </recommendedName>
</protein>
<keyword evidence="4" id="KW-0418">Kinase</keyword>
<dbReference type="Pfam" id="PF02518">
    <property type="entry name" value="HATPase_c"/>
    <property type="match status" value="1"/>
</dbReference>
<dbReference type="PANTHER" id="PTHR43065:SF49">
    <property type="entry name" value="HISTIDINE KINASE"/>
    <property type="match status" value="1"/>
</dbReference>
<dbReference type="Pfam" id="PF08448">
    <property type="entry name" value="PAS_4"/>
    <property type="match status" value="1"/>
</dbReference>
<dbReference type="InterPro" id="IPR013656">
    <property type="entry name" value="PAS_4"/>
</dbReference>
<evidence type="ECO:0000259" key="8">
    <source>
        <dbReference type="PROSITE" id="PS50110"/>
    </source>
</evidence>
<dbReference type="CDD" id="cd00082">
    <property type="entry name" value="HisKA"/>
    <property type="match status" value="1"/>
</dbReference>
<feature type="domain" description="Response regulatory" evidence="8">
    <location>
        <begin position="437"/>
        <end position="548"/>
    </location>
</feature>
<sequence>MLQSPSFESLFRLSPNAYVLLDPELVILDANAAYLRLTGRALDEIRGRRLHEAFAANPEQPESSHVQELLDSFTRALERKVADSLPVIRYAIGRDSGQGAVDDDRCWSVTHTPIMGEQGEVTAVLQHVTREQRSEVELASHRQHLEDLVRERTQELERSEAERRAAEAALFQAQKLEAVGKLTGGIAHDFNNMLQIIGGNLQLLRRNLSGDATALRRLDSAVSGVEKGARLASQLLAFASRQPLQPQSIHLGELVPRMLELLHGSLGQATDVEVDIDPRAWPVFADVSNLETVILNLAVNARDAMGAGGKLLIGVHNQRVEAGSVEYPEVAPGDYVRLQVTDYGPGMASDVQARAFEPFFTTKQASNASGLGLSMVYGFVKQSGGHVTLQSEVDKGTTVVVLLPRNEVEAESTSAKSSAAAIPAEEAAVADESAGLKVLFVEDDPTLRMLTGEVMMELGHEVSLSESAEDALARLENERFDVLFTDVGLAGMSGIELVRKVQERYPQLSVVIASGYAVDPRQEGLKPLHTMLKPYDIHRVRDMLAGIQSARQGMAQH</sequence>
<dbReference type="InterPro" id="IPR003594">
    <property type="entry name" value="HATPase_dom"/>
</dbReference>
<gene>
    <name evidence="9" type="ORF">G7026_19465</name>
</gene>
<keyword evidence="6" id="KW-0175">Coiled coil</keyword>